<proteinExistence type="inferred from homology"/>
<dbReference type="CDD" id="cd13653">
    <property type="entry name" value="PBP2_phosphate_like_1"/>
    <property type="match status" value="1"/>
</dbReference>
<keyword evidence="4" id="KW-0592">Phosphate transport</keyword>
<dbReference type="Gene3D" id="3.40.190.10">
    <property type="entry name" value="Periplasmic binding protein-like II"/>
    <property type="match status" value="2"/>
</dbReference>
<keyword evidence="3 4" id="KW-0732">Signal</keyword>
<protein>
    <recommendedName>
        <fullName evidence="4">Phosphate-binding protein</fullName>
    </recommendedName>
</protein>
<dbReference type="InterPro" id="IPR050811">
    <property type="entry name" value="Phosphate_ABC_transporter"/>
</dbReference>
<name>A0ABU7G5Y1_9ALTE</name>
<dbReference type="InterPro" id="IPR024370">
    <property type="entry name" value="PBP_domain"/>
</dbReference>
<dbReference type="PANTHER" id="PTHR30570">
    <property type="entry name" value="PERIPLASMIC PHOSPHATE BINDING COMPONENT OF PHOSPHATE ABC TRANSPORTER"/>
    <property type="match status" value="1"/>
</dbReference>
<evidence type="ECO:0000256" key="2">
    <source>
        <dbReference type="ARBA" id="ARBA00022448"/>
    </source>
</evidence>
<feature type="domain" description="PBP" evidence="5">
    <location>
        <begin position="18"/>
        <end position="254"/>
    </location>
</feature>
<dbReference type="EMBL" id="JAYDYW010000007">
    <property type="protein sequence ID" value="MEE1674419.1"/>
    <property type="molecule type" value="Genomic_DNA"/>
</dbReference>
<dbReference type="NCBIfam" id="TIGR02136">
    <property type="entry name" value="ptsS_2"/>
    <property type="match status" value="1"/>
</dbReference>
<evidence type="ECO:0000256" key="4">
    <source>
        <dbReference type="RuleBase" id="RU367119"/>
    </source>
</evidence>
<dbReference type="RefSeq" id="WP_329775548.1">
    <property type="nucleotide sequence ID" value="NZ_JAYDYW010000007.1"/>
</dbReference>
<keyword evidence="4" id="KW-0964">Secreted</keyword>
<accession>A0ABU7G5Y1</accession>
<dbReference type="InterPro" id="IPR011862">
    <property type="entry name" value="Phos-bd"/>
</dbReference>
<reference evidence="7" key="1">
    <citation type="submission" date="2023-07" db="EMBL/GenBank/DDBJ databases">
        <title>Draft genome sequence of Agarivorans aestuarii strain ZMCS4, a CAZymes producing bacteria isolated from the marine brown algae Clodostephus spongiosus.</title>
        <authorList>
            <person name="Lorente B."/>
            <person name="Cabral C."/>
            <person name="Frias J."/>
            <person name="Faria J."/>
            <person name="Toubarro D."/>
        </authorList>
    </citation>
    <scope>NUCLEOTIDE SEQUENCE [LARGE SCALE GENOMIC DNA]</scope>
    <source>
        <strain evidence="7">ZMCS4</strain>
    </source>
</reference>
<feature type="signal peptide" evidence="4">
    <location>
        <begin position="1"/>
        <end position="22"/>
    </location>
</feature>
<evidence type="ECO:0000256" key="3">
    <source>
        <dbReference type="ARBA" id="ARBA00022729"/>
    </source>
</evidence>
<organism evidence="6 7">
    <name type="scientific">Agarivorans aestuarii</name>
    <dbReference type="NCBI Taxonomy" id="1563703"/>
    <lineage>
        <taxon>Bacteria</taxon>
        <taxon>Pseudomonadati</taxon>
        <taxon>Pseudomonadota</taxon>
        <taxon>Gammaproteobacteria</taxon>
        <taxon>Alteromonadales</taxon>
        <taxon>Alteromonadaceae</taxon>
        <taxon>Agarivorans</taxon>
    </lineage>
</organism>
<gene>
    <name evidence="6" type="ORF">SNR37_003858</name>
</gene>
<evidence type="ECO:0000259" key="5">
    <source>
        <dbReference type="Pfam" id="PF12849"/>
    </source>
</evidence>
<comment type="function">
    <text evidence="4">Involved in the system for phosphate transport across the cytoplasmic membrane.</text>
</comment>
<sequence>MKTKLITALSAASMLFATSAFASNTVTVSGSTSVSGIMEVLAEKYQATQQDVVEVQSTGSSAGIRAAKEGTSMIGMSSRDVKDSEKNEVTQEIVMAMDGIAVAVNNANQVQDLSIEQVKKIYMGEIKNWKEVGGADQPIVAVTREVGSGTRGAFEDIMGLTRKINDVTVTAISPRAQVGSGNGAIKTLVANNPYAIGFISLGSVDDSLSAVSIEGAAATKDNIKSGSYGIARPFVLLVNNQPADEAQQFLDFIMGTNGQAIVAEEGYIEVN</sequence>
<keyword evidence="4" id="KW-0574">Periplasm</keyword>
<evidence type="ECO:0000313" key="7">
    <source>
        <dbReference type="Proteomes" id="UP001310248"/>
    </source>
</evidence>
<comment type="similarity">
    <text evidence="1 4">Belongs to the PstS family.</text>
</comment>
<feature type="chain" id="PRO_5044973265" description="Phosphate-binding protein" evidence="4">
    <location>
        <begin position="23"/>
        <end position="271"/>
    </location>
</feature>
<dbReference type="SUPFAM" id="SSF53850">
    <property type="entry name" value="Periplasmic binding protein-like II"/>
    <property type="match status" value="1"/>
</dbReference>
<comment type="caution">
    <text evidence="6">The sequence shown here is derived from an EMBL/GenBank/DDBJ whole genome shotgun (WGS) entry which is preliminary data.</text>
</comment>
<dbReference type="PANTHER" id="PTHR30570:SF1">
    <property type="entry name" value="PHOSPHATE-BINDING PROTEIN PSTS"/>
    <property type="match status" value="1"/>
</dbReference>
<comment type="subcellular location">
    <subcellularLocation>
        <location evidence="4">Periplasm</location>
    </subcellularLocation>
    <subcellularLocation>
        <location evidence="4">Secreted</location>
    </subcellularLocation>
</comment>
<keyword evidence="7" id="KW-1185">Reference proteome</keyword>
<evidence type="ECO:0000313" key="6">
    <source>
        <dbReference type="EMBL" id="MEE1674419.1"/>
    </source>
</evidence>
<dbReference type="Pfam" id="PF12849">
    <property type="entry name" value="PBP_like_2"/>
    <property type="match status" value="1"/>
</dbReference>
<evidence type="ECO:0000256" key="1">
    <source>
        <dbReference type="ARBA" id="ARBA00008725"/>
    </source>
</evidence>
<dbReference type="Proteomes" id="UP001310248">
    <property type="component" value="Unassembled WGS sequence"/>
</dbReference>
<keyword evidence="2 4" id="KW-0813">Transport</keyword>